<accession>A0A167WB22</accession>
<evidence type="ECO:0000313" key="3">
    <source>
        <dbReference type="Proteomes" id="UP000076532"/>
    </source>
</evidence>
<evidence type="ECO:0000313" key="2">
    <source>
        <dbReference type="EMBL" id="KZP05890.1"/>
    </source>
</evidence>
<dbReference type="Proteomes" id="UP000076532">
    <property type="component" value="Unassembled WGS sequence"/>
</dbReference>
<dbReference type="AlphaFoldDB" id="A0A167WB22"/>
<name>A0A167WB22_9AGAM</name>
<reference evidence="2 3" key="1">
    <citation type="journal article" date="2016" name="Mol. Biol. Evol.">
        <title>Comparative Genomics of Early-Diverging Mushroom-Forming Fungi Provides Insights into the Origins of Lignocellulose Decay Capabilities.</title>
        <authorList>
            <person name="Nagy L.G."/>
            <person name="Riley R."/>
            <person name="Tritt A."/>
            <person name="Adam C."/>
            <person name="Daum C."/>
            <person name="Floudas D."/>
            <person name="Sun H."/>
            <person name="Yadav J.S."/>
            <person name="Pangilinan J."/>
            <person name="Larsson K.H."/>
            <person name="Matsuura K."/>
            <person name="Barry K."/>
            <person name="Labutti K."/>
            <person name="Kuo R."/>
            <person name="Ohm R.A."/>
            <person name="Bhattacharya S.S."/>
            <person name="Shirouzu T."/>
            <person name="Yoshinaga Y."/>
            <person name="Martin F.M."/>
            <person name="Grigoriev I.V."/>
            <person name="Hibbett D.S."/>
        </authorList>
    </citation>
    <scope>NUCLEOTIDE SEQUENCE [LARGE SCALE GENOMIC DNA]</scope>
    <source>
        <strain evidence="2 3">CBS 109695</strain>
    </source>
</reference>
<keyword evidence="3" id="KW-1185">Reference proteome</keyword>
<evidence type="ECO:0000256" key="1">
    <source>
        <dbReference type="SAM" id="SignalP"/>
    </source>
</evidence>
<gene>
    <name evidence="2" type="ORF">FIBSPDRAFT_877018</name>
</gene>
<feature type="signal peptide" evidence="1">
    <location>
        <begin position="1"/>
        <end position="22"/>
    </location>
</feature>
<sequence>MHFLFIGYQLVALFSVLPLLIGAKPTVAWSNSAAWPNGEGCIYMKSMFPHQCA</sequence>
<protein>
    <submittedName>
        <fullName evidence="2">Uncharacterized protein</fullName>
    </submittedName>
</protein>
<organism evidence="2 3">
    <name type="scientific">Athelia psychrophila</name>
    <dbReference type="NCBI Taxonomy" id="1759441"/>
    <lineage>
        <taxon>Eukaryota</taxon>
        <taxon>Fungi</taxon>
        <taxon>Dikarya</taxon>
        <taxon>Basidiomycota</taxon>
        <taxon>Agaricomycotina</taxon>
        <taxon>Agaricomycetes</taxon>
        <taxon>Agaricomycetidae</taxon>
        <taxon>Atheliales</taxon>
        <taxon>Atheliaceae</taxon>
        <taxon>Athelia</taxon>
    </lineage>
</organism>
<dbReference type="EMBL" id="KV417813">
    <property type="protein sequence ID" value="KZP05890.1"/>
    <property type="molecule type" value="Genomic_DNA"/>
</dbReference>
<feature type="chain" id="PRO_5007893840" evidence="1">
    <location>
        <begin position="23"/>
        <end position="53"/>
    </location>
</feature>
<keyword evidence="1" id="KW-0732">Signal</keyword>
<proteinExistence type="predicted"/>